<evidence type="ECO:0000259" key="1">
    <source>
        <dbReference type="Pfam" id="PF00534"/>
    </source>
</evidence>
<sequence length="388" mass="43799">MKQKTLVVTENFPPLAGGSGRWFYELYSRLPSEQYVVVTNQVEGSQDFDQAQDFVIERMPLSSPEWGIKSLQGLKFYWRTVWTLRRLVKRHGITHVHCGRVIHEGVSAWLLSLICNIKYLCFVHGEDVETAATSREHDLLVKQVCGKAEQIICNSHNSASIVNRLNYAGDDKIQVLHPGVDCQRFVPAAEDPEFKQAMGWTHKQVIITVGRLQQRKGQDMMIRAVAKLKDQFPNILYAIIGRGECKSMLTNLVAELQLEEHVQLLDEISDEQMIQCYQQCDLFILPNRTIANDIEGFGMVLVEAQSCGKAVIAGDSGGTKETLQEGITGHVLDCTDPELMVTPLAALLIDTDKLQQMGQQGRQWAEQMFDWQPHVSKARAIFDDERAS</sequence>
<dbReference type="RefSeq" id="WP_087506684.1">
    <property type="nucleotide sequence ID" value="NZ_BMDX01000016.1"/>
</dbReference>
<dbReference type="Proteomes" id="UP000619743">
    <property type="component" value="Unassembled WGS sequence"/>
</dbReference>
<name>A0A8J2U7F7_9GAMM</name>
<dbReference type="EMBL" id="BMDX01000016">
    <property type="protein sequence ID" value="GGA84192.1"/>
    <property type="molecule type" value="Genomic_DNA"/>
</dbReference>
<keyword evidence="3" id="KW-0808">Transferase</keyword>
<organism evidence="3 4">
    <name type="scientific">Neiella marina</name>
    <dbReference type="NCBI Taxonomy" id="508461"/>
    <lineage>
        <taxon>Bacteria</taxon>
        <taxon>Pseudomonadati</taxon>
        <taxon>Pseudomonadota</taxon>
        <taxon>Gammaproteobacteria</taxon>
        <taxon>Alteromonadales</taxon>
        <taxon>Echinimonadaceae</taxon>
        <taxon>Neiella</taxon>
    </lineage>
</organism>
<dbReference type="GO" id="GO:0016758">
    <property type="term" value="F:hexosyltransferase activity"/>
    <property type="evidence" value="ECO:0007669"/>
    <property type="project" value="TreeGrafter"/>
</dbReference>
<dbReference type="Pfam" id="PF00534">
    <property type="entry name" value="Glycos_transf_1"/>
    <property type="match status" value="1"/>
</dbReference>
<dbReference type="InterPro" id="IPR050194">
    <property type="entry name" value="Glycosyltransferase_grp1"/>
</dbReference>
<evidence type="ECO:0000259" key="2">
    <source>
        <dbReference type="Pfam" id="PF13439"/>
    </source>
</evidence>
<dbReference type="AlphaFoldDB" id="A0A8J2U7F7"/>
<dbReference type="Pfam" id="PF13439">
    <property type="entry name" value="Glyco_transf_4"/>
    <property type="match status" value="1"/>
</dbReference>
<dbReference type="InterPro" id="IPR028098">
    <property type="entry name" value="Glyco_trans_4-like_N"/>
</dbReference>
<feature type="domain" description="Glycosyltransferase subfamily 4-like N-terminal" evidence="2">
    <location>
        <begin position="17"/>
        <end position="184"/>
    </location>
</feature>
<keyword evidence="4" id="KW-1185">Reference proteome</keyword>
<dbReference type="Gene3D" id="3.40.50.2000">
    <property type="entry name" value="Glycogen Phosphorylase B"/>
    <property type="match status" value="2"/>
</dbReference>
<evidence type="ECO:0000313" key="4">
    <source>
        <dbReference type="Proteomes" id="UP000619743"/>
    </source>
</evidence>
<dbReference type="OrthoDB" id="4611853at2"/>
<proteinExistence type="predicted"/>
<dbReference type="InterPro" id="IPR001296">
    <property type="entry name" value="Glyco_trans_1"/>
</dbReference>
<dbReference type="CDD" id="cd03801">
    <property type="entry name" value="GT4_PimA-like"/>
    <property type="match status" value="1"/>
</dbReference>
<comment type="caution">
    <text evidence="3">The sequence shown here is derived from an EMBL/GenBank/DDBJ whole genome shotgun (WGS) entry which is preliminary data.</text>
</comment>
<gene>
    <name evidence="3" type="ORF">GCM10011369_27760</name>
</gene>
<accession>A0A8J2U7F7</accession>
<reference evidence="4" key="1">
    <citation type="journal article" date="2019" name="Int. J. Syst. Evol. Microbiol.">
        <title>The Global Catalogue of Microorganisms (GCM) 10K type strain sequencing project: providing services to taxonomists for standard genome sequencing and annotation.</title>
        <authorList>
            <consortium name="The Broad Institute Genomics Platform"/>
            <consortium name="The Broad Institute Genome Sequencing Center for Infectious Disease"/>
            <person name="Wu L."/>
            <person name="Ma J."/>
        </authorList>
    </citation>
    <scope>NUCLEOTIDE SEQUENCE [LARGE SCALE GENOMIC DNA]</scope>
    <source>
        <strain evidence="4">CGMCC 1.10130</strain>
    </source>
</reference>
<dbReference type="SUPFAM" id="SSF53756">
    <property type="entry name" value="UDP-Glycosyltransferase/glycogen phosphorylase"/>
    <property type="match status" value="1"/>
</dbReference>
<dbReference type="PANTHER" id="PTHR45947">
    <property type="entry name" value="SULFOQUINOVOSYL TRANSFERASE SQD2"/>
    <property type="match status" value="1"/>
</dbReference>
<dbReference type="PANTHER" id="PTHR45947:SF3">
    <property type="entry name" value="SULFOQUINOVOSYL TRANSFERASE SQD2"/>
    <property type="match status" value="1"/>
</dbReference>
<feature type="domain" description="Glycosyl transferase family 1" evidence="1">
    <location>
        <begin position="195"/>
        <end position="364"/>
    </location>
</feature>
<evidence type="ECO:0000313" key="3">
    <source>
        <dbReference type="EMBL" id="GGA84192.1"/>
    </source>
</evidence>
<protein>
    <submittedName>
        <fullName evidence="3">Glycosyl transferase family 1</fullName>
    </submittedName>
</protein>